<protein>
    <submittedName>
        <fullName evidence="2">Uncharacterized protein</fullName>
    </submittedName>
</protein>
<evidence type="ECO:0000256" key="1">
    <source>
        <dbReference type="SAM" id="Phobius"/>
    </source>
</evidence>
<dbReference type="Proteomes" id="UP000593663">
    <property type="component" value="Chromosome 1"/>
</dbReference>
<organism evidence="2 3">
    <name type="scientific">Sphingobium fuliginis (strain ATCC 27551)</name>
    <dbReference type="NCBI Taxonomy" id="336203"/>
    <lineage>
        <taxon>Bacteria</taxon>
        <taxon>Pseudomonadati</taxon>
        <taxon>Pseudomonadota</taxon>
        <taxon>Alphaproteobacteria</taxon>
        <taxon>Sphingomonadales</taxon>
        <taxon>Sphingomonadaceae</taxon>
        <taxon>Sphingobium</taxon>
    </lineage>
</organism>
<name>A0A7M2GIJ2_SPHSA</name>
<keyword evidence="1" id="KW-0812">Transmembrane</keyword>
<gene>
    <name evidence="2" type="ORF">H5V43_01725</name>
</gene>
<proteinExistence type="predicted"/>
<keyword evidence="1" id="KW-1133">Transmembrane helix</keyword>
<evidence type="ECO:0000313" key="3">
    <source>
        <dbReference type="Proteomes" id="UP000593663"/>
    </source>
</evidence>
<accession>A0A7M2GIJ2</accession>
<reference evidence="3" key="1">
    <citation type="submission" date="2020-08" db="EMBL/GenBank/DDBJ databases">
        <title>Complete genome sequence of Sphingobium barthaii strain KK22, a high-molecular-weight polycyclic aromatic hydrocarbon-degrading soil bacterium.</title>
        <authorList>
            <person name="Mori J.F."/>
            <person name="Kanaly R.A."/>
        </authorList>
    </citation>
    <scope>NUCLEOTIDE SEQUENCE [LARGE SCALE GENOMIC DNA]</scope>
    <source>
        <strain evidence="3">KK22</strain>
    </source>
</reference>
<feature type="transmembrane region" description="Helical" evidence="1">
    <location>
        <begin position="17"/>
        <end position="37"/>
    </location>
</feature>
<evidence type="ECO:0000313" key="2">
    <source>
        <dbReference type="EMBL" id="QOT71922.1"/>
    </source>
</evidence>
<dbReference type="KEGG" id="sbar:H5V43_01725"/>
<sequence>MIWISAAYQFVKGSRTAQIALAVLVLAAVAAGLYLWAIQAQRQAVKDATASGRAIQQRDDLHETLNRTLEAINAEEAVRHNPAVRDAACLRHARNPEDC</sequence>
<dbReference type="EMBL" id="CP060035">
    <property type="protein sequence ID" value="QOT71922.1"/>
    <property type="molecule type" value="Genomic_DNA"/>
</dbReference>
<dbReference type="AlphaFoldDB" id="A0A7M2GIJ2"/>
<dbReference type="RefSeq" id="WP_128830820.1">
    <property type="nucleotide sequence ID" value="NZ_BATN01000083.1"/>
</dbReference>
<keyword evidence="1" id="KW-0472">Membrane</keyword>